<keyword evidence="2" id="KW-0539">Nucleus</keyword>
<dbReference type="InterPro" id="IPR050342">
    <property type="entry name" value="HMGB"/>
</dbReference>
<feature type="domain" description="HMG box" evidence="4">
    <location>
        <begin position="213"/>
        <end position="279"/>
    </location>
</feature>
<dbReference type="PANTHER" id="PTHR48112:SF22">
    <property type="entry name" value="MITOCHONDRIAL TRANSCRIPTION FACTOR A, ISOFORM B"/>
    <property type="match status" value="1"/>
</dbReference>
<evidence type="ECO:0000313" key="5">
    <source>
        <dbReference type="EMBL" id="KEQ94406.1"/>
    </source>
</evidence>
<feature type="compositionally biased region" description="Low complexity" evidence="3">
    <location>
        <begin position="47"/>
        <end position="59"/>
    </location>
</feature>
<dbReference type="OrthoDB" id="1919336at2759"/>
<evidence type="ECO:0000313" key="6">
    <source>
        <dbReference type="Proteomes" id="UP000030641"/>
    </source>
</evidence>
<feature type="DNA-binding region" description="HMG box" evidence="2">
    <location>
        <begin position="213"/>
        <end position="279"/>
    </location>
</feature>
<sequence>MLALRIPLRLAARATHSSKARIATPIVTSSLFAARSYATTPEGTESVAPKKPTKKAAVPLSKKAQKEAAAKAAYKLLSPEEKAEISTKAKEAKQKEKIKLLKAQALSPPTYRGINTWIIFVKENTAARANGGNAVSVIKQLSEEYKGISSSQKEHYERLVTEHNAKSLREYQEWLNDHTPAQINAANVARQKLRRQLAKSSHKYSPIKDQRLVKRPRGAYFTFHGIRLASGDFSGQSIAQSANAIGNEYKALSASEKKKYEDMAAKDLERYRKEHLEVYGVEPSSPATVVKVSPDEPETDLSA</sequence>
<dbReference type="InParanoid" id="A0A074Z619"/>
<evidence type="ECO:0000256" key="3">
    <source>
        <dbReference type="SAM" id="MobiDB-lite"/>
    </source>
</evidence>
<evidence type="ECO:0000256" key="2">
    <source>
        <dbReference type="PROSITE-ProRule" id="PRU00267"/>
    </source>
</evidence>
<dbReference type="GO" id="GO:0003677">
    <property type="term" value="F:DNA binding"/>
    <property type="evidence" value="ECO:0007669"/>
    <property type="project" value="UniProtKB-UniRule"/>
</dbReference>
<dbReference type="EMBL" id="KL584762">
    <property type="protein sequence ID" value="KEQ94406.1"/>
    <property type="molecule type" value="Genomic_DNA"/>
</dbReference>
<dbReference type="InterPro" id="IPR036910">
    <property type="entry name" value="HMG_box_dom_sf"/>
</dbReference>
<dbReference type="Pfam" id="PF00505">
    <property type="entry name" value="HMG_box"/>
    <property type="match status" value="1"/>
</dbReference>
<dbReference type="Gene3D" id="1.10.30.10">
    <property type="entry name" value="High mobility group box domain"/>
    <property type="match status" value="2"/>
</dbReference>
<dbReference type="HOGENOM" id="CLU_048021_1_0_1"/>
<evidence type="ECO:0000259" key="4">
    <source>
        <dbReference type="PROSITE" id="PS50118"/>
    </source>
</evidence>
<feature type="region of interest" description="Disordered" evidence="3">
    <location>
        <begin position="284"/>
        <end position="303"/>
    </location>
</feature>
<dbReference type="SMART" id="SM00398">
    <property type="entry name" value="HMG"/>
    <property type="match status" value="2"/>
</dbReference>
<evidence type="ECO:0000256" key="1">
    <source>
        <dbReference type="ARBA" id="ARBA00023125"/>
    </source>
</evidence>
<keyword evidence="1 2" id="KW-0238">DNA-binding</keyword>
<dbReference type="AlphaFoldDB" id="A0A074Z619"/>
<accession>A0A074Z619</accession>
<reference evidence="5 6" key="1">
    <citation type="journal article" date="2014" name="BMC Genomics">
        <title>Genome sequencing of four Aureobasidium pullulans varieties: biotechnological potential, stress tolerance, and description of new species.</title>
        <authorList>
            <person name="Gostin Ar C."/>
            <person name="Ohm R.A."/>
            <person name="Kogej T."/>
            <person name="Sonjak S."/>
            <person name="Turk M."/>
            <person name="Zajc J."/>
            <person name="Zalar P."/>
            <person name="Grube M."/>
            <person name="Sun H."/>
            <person name="Han J."/>
            <person name="Sharma A."/>
            <person name="Chiniquy J."/>
            <person name="Ngan C.Y."/>
            <person name="Lipzen A."/>
            <person name="Barry K."/>
            <person name="Grigoriev I.V."/>
            <person name="Gunde-Cimerman N."/>
        </authorList>
    </citation>
    <scope>NUCLEOTIDE SEQUENCE [LARGE SCALE GENOMIC DNA]</scope>
    <source>
        <strain evidence="5 6">EXF-2481</strain>
    </source>
</reference>
<dbReference type="PANTHER" id="PTHR48112">
    <property type="entry name" value="HIGH MOBILITY GROUP PROTEIN DSP1"/>
    <property type="match status" value="1"/>
</dbReference>
<proteinExistence type="predicted"/>
<dbReference type="InterPro" id="IPR009071">
    <property type="entry name" value="HMG_box_dom"/>
</dbReference>
<protein>
    <recommendedName>
        <fullName evidence="4">HMG box domain-containing protein</fullName>
    </recommendedName>
</protein>
<organism evidence="5 6">
    <name type="scientific">Aureobasidium subglaciale (strain EXF-2481)</name>
    <name type="common">Aureobasidium pullulans var. subglaciale</name>
    <dbReference type="NCBI Taxonomy" id="1043005"/>
    <lineage>
        <taxon>Eukaryota</taxon>
        <taxon>Fungi</taxon>
        <taxon>Dikarya</taxon>
        <taxon>Ascomycota</taxon>
        <taxon>Pezizomycotina</taxon>
        <taxon>Dothideomycetes</taxon>
        <taxon>Dothideomycetidae</taxon>
        <taxon>Dothideales</taxon>
        <taxon>Saccotheciaceae</taxon>
        <taxon>Aureobasidium</taxon>
    </lineage>
</organism>
<dbReference type="GeneID" id="25364165"/>
<dbReference type="RefSeq" id="XP_013342830.1">
    <property type="nucleotide sequence ID" value="XM_013487376.1"/>
</dbReference>
<dbReference type="GO" id="GO:0005634">
    <property type="term" value="C:nucleus"/>
    <property type="evidence" value="ECO:0007669"/>
    <property type="project" value="UniProtKB-UniRule"/>
</dbReference>
<dbReference type="OMA" id="WVKSHTP"/>
<gene>
    <name evidence="5" type="ORF">AUEXF2481DRAFT_30383</name>
</gene>
<dbReference type="SUPFAM" id="SSF47095">
    <property type="entry name" value="HMG-box"/>
    <property type="match status" value="2"/>
</dbReference>
<keyword evidence="6" id="KW-1185">Reference proteome</keyword>
<feature type="region of interest" description="Disordered" evidence="3">
    <location>
        <begin position="40"/>
        <end position="62"/>
    </location>
</feature>
<dbReference type="STRING" id="1043005.A0A074Z619"/>
<name>A0A074Z619_AURSE</name>
<dbReference type="Proteomes" id="UP000030641">
    <property type="component" value="Unassembled WGS sequence"/>
</dbReference>
<dbReference type="PROSITE" id="PS50118">
    <property type="entry name" value="HMG_BOX_2"/>
    <property type="match status" value="1"/>
</dbReference>